<dbReference type="Proteomes" id="UP001302072">
    <property type="component" value="Chromosome"/>
</dbReference>
<dbReference type="EMBL" id="CP115541">
    <property type="protein sequence ID" value="WNH53480.1"/>
    <property type="molecule type" value="Genomic_DNA"/>
</dbReference>
<name>A0ABY9YSR5_9GAMM</name>
<organism evidence="1 2">
    <name type="scientific">Stenotrophomonas oahuensis</name>
    <dbReference type="NCBI Taxonomy" id="3003271"/>
    <lineage>
        <taxon>Bacteria</taxon>
        <taxon>Pseudomonadati</taxon>
        <taxon>Pseudomonadota</taxon>
        <taxon>Gammaproteobacteria</taxon>
        <taxon>Lysobacterales</taxon>
        <taxon>Lysobacteraceae</taxon>
        <taxon>Stenotrophomonas</taxon>
    </lineage>
</organism>
<evidence type="ECO:0000313" key="1">
    <source>
        <dbReference type="EMBL" id="WNH53480.1"/>
    </source>
</evidence>
<evidence type="ECO:0000313" key="2">
    <source>
        <dbReference type="Proteomes" id="UP001302072"/>
    </source>
</evidence>
<keyword evidence="2" id="KW-1185">Reference proteome</keyword>
<proteinExistence type="predicted"/>
<accession>A0ABY9YSR5</accession>
<reference evidence="1 2" key="1">
    <citation type="submission" date="2022-12" db="EMBL/GenBank/DDBJ databases">
        <title>Two new species, Stenotrophomonas aracearum and Stenotrophomonas oahuensis, isolated from Anthurium (Araceae family) in Hawaii.</title>
        <authorList>
            <person name="Chunag S.C."/>
            <person name="Dobhal S."/>
            <person name="Alvarez A."/>
            <person name="Arif M."/>
        </authorList>
    </citation>
    <scope>NUCLEOTIDE SEQUENCE [LARGE SCALE GENOMIC DNA]</scope>
    <source>
        <strain evidence="1 2">A5586</strain>
    </source>
</reference>
<sequence>MSPRALHIAVTLHALIVTHAWHAPLSLCRIDATMPSAPFSVPAVINVDAEVNYWRQRHADGLMGERSFGQYITWIKFACDSLISHPRHSDRERMEAFQTFYALQIMPRLTEAEASAFVDQVWDHVYMSSRSDRAERPRLVAASV</sequence>
<gene>
    <name evidence="1" type="ORF">PDM29_04150</name>
</gene>
<dbReference type="RefSeq" id="WP_311192627.1">
    <property type="nucleotide sequence ID" value="NZ_CP115541.1"/>
</dbReference>
<protein>
    <submittedName>
        <fullName evidence="1">Uncharacterized protein</fullName>
    </submittedName>
</protein>